<dbReference type="Proteomes" id="UP001595583">
    <property type="component" value="Unassembled WGS sequence"/>
</dbReference>
<proteinExistence type="predicted"/>
<protein>
    <submittedName>
        <fullName evidence="1">Uncharacterized protein</fullName>
    </submittedName>
</protein>
<evidence type="ECO:0000313" key="1">
    <source>
        <dbReference type="EMBL" id="MFC3206837.1"/>
    </source>
</evidence>
<reference evidence="2" key="1">
    <citation type="journal article" date="2019" name="Int. J. Syst. Evol. Microbiol.">
        <title>The Global Catalogue of Microorganisms (GCM) 10K type strain sequencing project: providing services to taxonomists for standard genome sequencing and annotation.</title>
        <authorList>
            <consortium name="The Broad Institute Genomics Platform"/>
            <consortium name="The Broad Institute Genome Sequencing Center for Infectious Disease"/>
            <person name="Wu L."/>
            <person name="Ma J."/>
        </authorList>
    </citation>
    <scope>NUCLEOTIDE SEQUENCE [LARGE SCALE GENOMIC DNA]</scope>
    <source>
        <strain evidence="2">KCTC 52165</strain>
    </source>
</reference>
<sequence length="48" mass="5276">MFKYIGLGLVILCLVMALVASFQDDYARGTFWIGLAIINQINTLVAAK</sequence>
<name>A0ABV7KBY9_9HYPH</name>
<evidence type="ECO:0000313" key="2">
    <source>
        <dbReference type="Proteomes" id="UP001595583"/>
    </source>
</evidence>
<gene>
    <name evidence="1" type="ORF">ACFOHJ_11490</name>
</gene>
<comment type="caution">
    <text evidence="1">The sequence shown here is derived from an EMBL/GenBank/DDBJ whole genome shotgun (WGS) entry which is preliminary data.</text>
</comment>
<dbReference type="EMBL" id="JBHRTK010000012">
    <property type="protein sequence ID" value="MFC3206837.1"/>
    <property type="molecule type" value="Genomic_DNA"/>
</dbReference>
<accession>A0ABV7KBY9</accession>
<keyword evidence="2" id="KW-1185">Reference proteome</keyword>
<dbReference type="RefSeq" id="WP_378220641.1">
    <property type="nucleotide sequence ID" value="NZ_JBHRTK010000012.1"/>
</dbReference>
<organism evidence="1 2">
    <name type="scientific">Aquamicrobium soli</name>
    <dbReference type="NCBI Taxonomy" id="1811518"/>
    <lineage>
        <taxon>Bacteria</taxon>
        <taxon>Pseudomonadati</taxon>
        <taxon>Pseudomonadota</taxon>
        <taxon>Alphaproteobacteria</taxon>
        <taxon>Hyphomicrobiales</taxon>
        <taxon>Phyllobacteriaceae</taxon>
        <taxon>Aquamicrobium</taxon>
    </lineage>
</organism>